<evidence type="ECO:0000313" key="2">
    <source>
        <dbReference type="Proteomes" id="UP001243375"/>
    </source>
</evidence>
<protein>
    <submittedName>
        <fullName evidence="1">Uncharacterized protein</fullName>
    </submittedName>
</protein>
<sequence>MSILPLHLRTYTEPTKTDHARLVFNIPTLDTLLAGGVGADKVPVLVKRSQGQAKAHVGRNAIGEKDDELSVAMTGYQEMEISAVLSVEGKDEVYEGGEVE</sequence>
<keyword evidence="2" id="KW-1185">Reference proteome</keyword>
<organism evidence="1 2">
    <name type="scientific">Naganishia vaughanmartiniae</name>
    <dbReference type="NCBI Taxonomy" id="1424756"/>
    <lineage>
        <taxon>Eukaryota</taxon>
        <taxon>Fungi</taxon>
        <taxon>Dikarya</taxon>
        <taxon>Basidiomycota</taxon>
        <taxon>Agaricomycotina</taxon>
        <taxon>Tremellomycetes</taxon>
        <taxon>Filobasidiales</taxon>
        <taxon>Filobasidiaceae</taxon>
        <taxon>Naganishia</taxon>
    </lineage>
</organism>
<proteinExistence type="predicted"/>
<comment type="caution">
    <text evidence="1">The sequence shown here is derived from an EMBL/GenBank/DDBJ whole genome shotgun (WGS) entry which is preliminary data.</text>
</comment>
<name>A0ACC2X9R2_9TREE</name>
<dbReference type="Proteomes" id="UP001243375">
    <property type="component" value="Unassembled WGS sequence"/>
</dbReference>
<gene>
    <name evidence="1" type="ORF">QFC22_002987</name>
</gene>
<evidence type="ECO:0000313" key="1">
    <source>
        <dbReference type="EMBL" id="KAJ9120089.1"/>
    </source>
</evidence>
<accession>A0ACC2X9R2</accession>
<reference evidence="1" key="1">
    <citation type="submission" date="2023-04" db="EMBL/GenBank/DDBJ databases">
        <title>Draft Genome sequencing of Naganishia species isolated from polar environments using Oxford Nanopore Technology.</title>
        <authorList>
            <person name="Leo P."/>
            <person name="Venkateswaran K."/>
        </authorList>
    </citation>
    <scope>NUCLEOTIDE SEQUENCE</scope>
    <source>
        <strain evidence="1">MNA-CCFEE 5425</strain>
    </source>
</reference>
<dbReference type="EMBL" id="JASBWU010000007">
    <property type="protein sequence ID" value="KAJ9120089.1"/>
    <property type="molecule type" value="Genomic_DNA"/>
</dbReference>